<proteinExistence type="predicted"/>
<dbReference type="InterPro" id="IPR037053">
    <property type="entry name" value="Phage_tail_collar_dom_sf"/>
</dbReference>
<dbReference type="OrthoDB" id="9810174at2"/>
<dbReference type="AlphaFoldDB" id="A0A1M7J2Y5"/>
<dbReference type="Gene3D" id="3.90.1340.10">
    <property type="entry name" value="Phage tail collar domain"/>
    <property type="match status" value="1"/>
</dbReference>
<evidence type="ECO:0000259" key="1">
    <source>
        <dbReference type="Pfam" id="PF07484"/>
    </source>
</evidence>
<feature type="domain" description="Phage tail collar" evidence="1">
    <location>
        <begin position="8"/>
        <end position="64"/>
    </location>
</feature>
<dbReference type="Pfam" id="PF07484">
    <property type="entry name" value="Collar"/>
    <property type="match status" value="1"/>
</dbReference>
<dbReference type="SUPFAM" id="SSF88874">
    <property type="entry name" value="Receptor-binding domain of short tail fibre protein gp12"/>
    <property type="match status" value="1"/>
</dbReference>
<gene>
    <name evidence="2" type="ORF">SAMN05444266_108200</name>
</gene>
<keyword evidence="3" id="KW-1185">Reference proteome</keyword>
<evidence type="ECO:0000313" key="3">
    <source>
        <dbReference type="Proteomes" id="UP000184420"/>
    </source>
</evidence>
<evidence type="ECO:0000313" key="2">
    <source>
        <dbReference type="EMBL" id="SHM47328.1"/>
    </source>
</evidence>
<reference evidence="2 3" key="1">
    <citation type="submission" date="2016-11" db="EMBL/GenBank/DDBJ databases">
        <authorList>
            <person name="Jaros S."/>
            <person name="Januszkiewicz K."/>
            <person name="Wedrychowicz H."/>
        </authorList>
    </citation>
    <scope>NUCLEOTIDE SEQUENCE [LARGE SCALE GENOMIC DNA]</scope>
    <source>
        <strain evidence="2 3">DSM 27406</strain>
    </source>
</reference>
<dbReference type="Proteomes" id="UP000184420">
    <property type="component" value="Unassembled WGS sequence"/>
</dbReference>
<sequence>MPEDVFLGQIFTLAGGFAPVNSELCEGQLIPISRNTALFALLGTYFGGDGKSTFALPDMQGKVPIGAGQGTGLSDRFLGEQGGSPGTTLLASEMPAHVHTIPQTVMTLPVGTAATSGTPVGNYHGAVSTAKIYGTADSGTSMEAGTALYLDNEGGNQPLINYQPTLAVSFCIATAGIFPQRS</sequence>
<name>A0A1M7J2Y5_9BACT</name>
<dbReference type="RefSeq" id="WP_073085105.1">
    <property type="nucleotide sequence ID" value="NZ_FRBL01000008.1"/>
</dbReference>
<dbReference type="EMBL" id="FRBL01000008">
    <property type="protein sequence ID" value="SHM47328.1"/>
    <property type="molecule type" value="Genomic_DNA"/>
</dbReference>
<accession>A0A1M7J2Y5</accession>
<dbReference type="STRING" id="1419482.SAMN05444266_108200"/>
<organism evidence="2 3">
    <name type="scientific">Chitinophaga jiangningensis</name>
    <dbReference type="NCBI Taxonomy" id="1419482"/>
    <lineage>
        <taxon>Bacteria</taxon>
        <taxon>Pseudomonadati</taxon>
        <taxon>Bacteroidota</taxon>
        <taxon>Chitinophagia</taxon>
        <taxon>Chitinophagales</taxon>
        <taxon>Chitinophagaceae</taxon>
        <taxon>Chitinophaga</taxon>
    </lineage>
</organism>
<dbReference type="InterPro" id="IPR011083">
    <property type="entry name" value="Phage_tail_collar_dom"/>
</dbReference>
<protein>
    <submittedName>
        <fullName evidence="2">Microcystin-dependent protein</fullName>
    </submittedName>
</protein>